<dbReference type="InterPro" id="IPR014729">
    <property type="entry name" value="Rossmann-like_a/b/a_fold"/>
</dbReference>
<organism evidence="3 4">
    <name type="scientific">Azorhizobium caulinodans (strain ATCC 43989 / DSM 5975 / JCM 20966 / LMG 6465 / NBRC 14845 / NCIMB 13405 / ORS 571)</name>
    <dbReference type="NCBI Taxonomy" id="438753"/>
    <lineage>
        <taxon>Bacteria</taxon>
        <taxon>Pseudomonadati</taxon>
        <taxon>Pseudomonadota</taxon>
        <taxon>Alphaproteobacteria</taxon>
        <taxon>Hyphomicrobiales</taxon>
        <taxon>Xanthobacteraceae</taxon>
        <taxon>Azorhizobium</taxon>
    </lineage>
</organism>
<dbReference type="AlphaFoldDB" id="A8HRF6"/>
<proteinExistence type="predicted"/>
<dbReference type="STRING" id="438753.AZC_1179"/>
<evidence type="ECO:0000256" key="1">
    <source>
        <dbReference type="ARBA" id="ARBA00022982"/>
    </source>
</evidence>
<dbReference type="eggNOG" id="COG2086">
    <property type="taxonomic scope" value="Bacteria"/>
</dbReference>
<reference evidence="4" key="2">
    <citation type="submission" date="2007-04" db="EMBL/GenBank/DDBJ databases">
        <title>Complete genome sequence of the nitrogen-fixing bacterium Azorhizobium caulinodans ORS571.</title>
        <authorList>
            <person name="Lee K.B."/>
            <person name="Backer P.D."/>
            <person name="Aono T."/>
            <person name="Liu C.T."/>
            <person name="Suzuki S."/>
            <person name="Suzuki T."/>
            <person name="Kaneko T."/>
            <person name="Yamada M."/>
            <person name="Tabata S."/>
            <person name="Kupfer D.M."/>
            <person name="Najar F.Z."/>
            <person name="Wiley G.B."/>
            <person name="Roe B."/>
            <person name="Binnewies T."/>
            <person name="Ussery D."/>
            <person name="Vereecke D."/>
            <person name="Gevers D."/>
            <person name="Holsters M."/>
            <person name="Oyaizu H."/>
        </authorList>
    </citation>
    <scope>NUCLEOTIDE SEQUENCE [LARGE SCALE GENOMIC DNA]</scope>
    <source>
        <strain evidence="4">ATCC 43989 / DSM 5975 / JCM 20966 / LMG 6465 / NBRC 14845 / NCIMB 13405 / ORS 571</strain>
    </source>
</reference>
<evidence type="ECO:0000313" key="3">
    <source>
        <dbReference type="EMBL" id="BAF87177.1"/>
    </source>
</evidence>
<reference evidence="3 4" key="4">
    <citation type="journal article" date="2009" name="Appl. Environ. Microbiol.">
        <title>Comparative genome-wide transcriptional profiling of Azorhizobium caulinodans ORS571 grown under free-living and symbiotic conditions.</title>
        <authorList>
            <person name="Tsukada S."/>
            <person name="Aono T."/>
            <person name="Akiba N."/>
            <person name="Lee KB."/>
            <person name="Liu CT."/>
            <person name="Toyazaki H."/>
            <person name="Oyaizu H."/>
        </authorList>
    </citation>
    <scope>NUCLEOTIDE SEQUENCE [LARGE SCALE GENOMIC DNA]</scope>
    <source>
        <strain evidence="4">ATCC 43989 / DSM 5975 / JCM 20966 / LMG 6465 / NBRC 14845 / NCIMB 13405 / ORS 571</strain>
    </source>
</reference>
<feature type="domain" description="Electron transfer flavoprotein alpha/beta-subunit N-terminal" evidence="2">
    <location>
        <begin position="35"/>
        <end position="181"/>
    </location>
</feature>
<reference evidence="3 4" key="3">
    <citation type="journal article" date="2008" name="BMC Genomics">
        <title>The genome of the versatile nitrogen fixer Azorhizobium caulinodans ORS571.</title>
        <authorList>
            <person name="Lee KB."/>
            <person name="Backer P.D."/>
            <person name="Aono T."/>
            <person name="Liu CT."/>
            <person name="Suzuki S."/>
            <person name="Suzuki T."/>
            <person name="Kaneko T."/>
            <person name="Yamada M."/>
            <person name="Tabata S."/>
            <person name="Kupfer D.M."/>
            <person name="Najar F.Z."/>
            <person name="Wiley G.B."/>
            <person name="Roe B."/>
            <person name="Binnewies T.T."/>
            <person name="Ussery D.W."/>
            <person name="D'Haeze W."/>
            <person name="Herder J.D."/>
            <person name="Gevers D."/>
            <person name="Vereecke D."/>
            <person name="Holsters M."/>
            <person name="Oyaizu H."/>
        </authorList>
    </citation>
    <scope>NUCLEOTIDE SEQUENCE [LARGE SCALE GENOMIC DNA]</scope>
    <source>
        <strain evidence="4">ATCC 43989 / DSM 5975 / JCM 20966 / LMG 6465 / NBRC 14845 / NCIMB 13405 / ORS 571</strain>
    </source>
</reference>
<dbReference type="KEGG" id="azc:AZC_1179"/>
<dbReference type="RefSeq" id="WP_012169710.1">
    <property type="nucleotide sequence ID" value="NC_009937.1"/>
</dbReference>
<name>A8HRF6_AZOC5</name>
<dbReference type="SUPFAM" id="SSF52402">
    <property type="entry name" value="Adenine nucleotide alpha hydrolases-like"/>
    <property type="match status" value="1"/>
</dbReference>
<sequence>MKALVLLSESRHPVSGKPCLSRLEAQAARMATILDPTPAGLHAGPGLETVREALGRGLAHLIHLACAAEDDPVPALAAAVREAAPDVVLAGPRGEGGADTGLLPYALAFALGWPLVPDAVTLSPGADAGTLGIEQALPRGARRRVLVRLPVLVSVHPGAPAPLPFAYARAWAGGAVTRAPAGRVPVREENLEERLYRPRPKVMAQAGLTAAERVAALSGGNTRGRVLVDPAPEEAAREILSYLRGLGLAGARSADD</sequence>
<reference evidence="3 4" key="6">
    <citation type="journal article" date="2011" name="Appl. Environ. Microbiol.">
        <title>Involvement of the azorhizobial chromosome partition gene (parA) in the onset of bacteroid differentiation during Sesbania rostrata stem nodule development.</title>
        <authorList>
            <person name="Liu CT."/>
            <person name="Lee KB."/>
            <person name="Wang YS."/>
            <person name="Peng MH."/>
            <person name="Lee KT."/>
            <person name="Suzuki S."/>
            <person name="Suzuki T."/>
            <person name="Oyaizu H."/>
        </authorList>
    </citation>
    <scope>NUCLEOTIDE SEQUENCE [LARGE SCALE GENOMIC DNA]</scope>
    <source>
        <strain evidence="4">ATCC 43989 / DSM 5975 / JCM 20966 / LMG 6465 / NBRC 14845 / NCIMB 13405 / ORS 571</strain>
    </source>
</reference>
<accession>A8HRF6</accession>
<reference evidence="3 4" key="5">
    <citation type="journal article" date="2010" name="Appl. Environ. Microbiol.">
        <title>phrR-like gene praR of Azorhizobium caulinodans ORS571 is essential for symbiosis with Sesbania rostrata and is involved in expression of reb genes.</title>
        <authorList>
            <person name="Akiba N."/>
            <person name="Aono T."/>
            <person name="Toyazaki H."/>
            <person name="Sato S."/>
            <person name="Oyaizu H."/>
        </authorList>
    </citation>
    <scope>NUCLEOTIDE SEQUENCE [LARGE SCALE GENOMIC DNA]</scope>
    <source>
        <strain evidence="4">ATCC 43989 / DSM 5975 / JCM 20966 / LMG 6465 / NBRC 14845 / NCIMB 13405 / ORS 571</strain>
    </source>
</reference>
<dbReference type="Gene3D" id="3.40.50.620">
    <property type="entry name" value="HUPs"/>
    <property type="match status" value="1"/>
</dbReference>
<dbReference type="HOGENOM" id="CLU_091028_0_0_5"/>
<evidence type="ECO:0000259" key="2">
    <source>
        <dbReference type="Pfam" id="PF01012"/>
    </source>
</evidence>
<protein>
    <recommendedName>
        <fullName evidence="2">Electron transfer flavoprotein alpha/beta-subunit N-terminal domain-containing protein</fullName>
    </recommendedName>
</protein>
<keyword evidence="4" id="KW-1185">Reference proteome</keyword>
<reference evidence="3 4" key="1">
    <citation type="journal article" date="2007" name="Appl. Environ. Microbiol.">
        <title>Rhizobial factors required for stem nodule maturation and maintenance in Sesbania rostrata-Azorhizobium caulinodans ORS571 symbiosis.</title>
        <authorList>
            <person name="Suzuki S."/>
            <person name="Aono T."/>
            <person name="Lee KB."/>
            <person name="Suzuki T."/>
            <person name="Liu CT."/>
            <person name="Miwa H."/>
            <person name="Wakao S."/>
            <person name="Iki T."/>
            <person name="Oyaizu H."/>
        </authorList>
    </citation>
    <scope>NUCLEOTIDE SEQUENCE [LARGE SCALE GENOMIC DNA]</scope>
    <source>
        <strain evidence="4">ATCC 43989 / DSM 5975 / JCM 20966 / LMG 6465 / NBRC 14845 / NCIMB 13405 / ORS 571</strain>
    </source>
</reference>
<dbReference type="Proteomes" id="UP000000270">
    <property type="component" value="Chromosome"/>
</dbReference>
<dbReference type="InterPro" id="IPR014730">
    <property type="entry name" value="ETF_a/b_N"/>
</dbReference>
<keyword evidence="1" id="KW-0249">Electron transport</keyword>
<keyword evidence="1" id="KW-0813">Transport</keyword>
<evidence type="ECO:0000313" key="4">
    <source>
        <dbReference type="Proteomes" id="UP000000270"/>
    </source>
</evidence>
<gene>
    <name evidence="3" type="ordered locus">AZC_1179</name>
</gene>
<dbReference type="Pfam" id="PF01012">
    <property type="entry name" value="ETF"/>
    <property type="match status" value="1"/>
</dbReference>
<dbReference type="EMBL" id="AP009384">
    <property type="protein sequence ID" value="BAF87177.1"/>
    <property type="molecule type" value="Genomic_DNA"/>
</dbReference>